<dbReference type="GO" id="GO:0008237">
    <property type="term" value="F:metallopeptidase activity"/>
    <property type="evidence" value="ECO:0007669"/>
    <property type="project" value="UniProtKB-KW"/>
</dbReference>
<comment type="caution">
    <text evidence="3">The sequence shown here is derived from an EMBL/GenBank/DDBJ whole genome shotgun (WGS) entry which is preliminary data.</text>
</comment>
<evidence type="ECO:0000256" key="2">
    <source>
        <dbReference type="SAM" id="Phobius"/>
    </source>
</evidence>
<dbReference type="EMBL" id="PQNK01000014">
    <property type="protein sequence ID" value="RRO85980.1"/>
    <property type="molecule type" value="Genomic_DNA"/>
</dbReference>
<dbReference type="InterPro" id="IPR026898">
    <property type="entry name" value="PrsW"/>
</dbReference>
<keyword evidence="2" id="KW-0812">Transmembrane</keyword>
<proteinExistence type="predicted"/>
<dbReference type="RefSeq" id="WP_125173858.1">
    <property type="nucleotide sequence ID" value="NZ_JAPJOD010000031.1"/>
</dbReference>
<dbReference type="Pfam" id="PF13367">
    <property type="entry name" value="PrsW-protease"/>
    <property type="match status" value="1"/>
</dbReference>
<evidence type="ECO:0000313" key="4">
    <source>
        <dbReference type="Proteomes" id="UP000276526"/>
    </source>
</evidence>
<feature type="compositionally biased region" description="Pro residues" evidence="1">
    <location>
        <begin position="432"/>
        <end position="448"/>
    </location>
</feature>
<keyword evidence="3" id="KW-0645">Protease</keyword>
<keyword evidence="2" id="KW-0472">Membrane</keyword>
<sequence>MTENDTANDAAGGAVGDAANDAVNDTANGAVNGVPQDTPQYDTGYTPVDDTTWGRPPDRPAVPLTRVVDGWAVTETSRAFHRSVPRPVRPALRPFADIHLVAYIVLVAVCAVLAAFAILINPVTFGAGPLLLSAGISVVVGAVVWFLLMRLRIAAGTPLLLGAAAIVWGVTAGTMFGSMTVGQAASDVAVQWGAPWLEASFGGAWPEEISKALGVWLLLSVGRAWWNRPWHGIVAGMLVGLGFELYENSLYAVGQAVLDPTSDLSGAVDMWVTRVVAGPGLHIIFAGITGFGVGQALFRAHRSTAWRFGQVLGWGLTGFAVHFLWNMAVPDTVAQIVLLVVVYLAGVGVLVTLIIQSTREMGVAHRAGLAPAVTVYRRLPRVMHELVPSGAVPPPGAASQQVNGVQPASWFPPQQGGVASSSPVQPQGDVPPSAPVQPGTPPPTSGFP</sequence>
<dbReference type="PANTHER" id="PTHR36844">
    <property type="entry name" value="PROTEASE PRSW"/>
    <property type="match status" value="1"/>
</dbReference>
<feature type="transmembrane region" description="Helical" evidence="2">
    <location>
        <begin position="333"/>
        <end position="355"/>
    </location>
</feature>
<evidence type="ECO:0000256" key="1">
    <source>
        <dbReference type="SAM" id="MobiDB-lite"/>
    </source>
</evidence>
<feature type="region of interest" description="Disordered" evidence="1">
    <location>
        <begin position="393"/>
        <end position="448"/>
    </location>
</feature>
<feature type="transmembrane region" description="Helical" evidence="2">
    <location>
        <begin position="100"/>
        <end position="120"/>
    </location>
</feature>
<dbReference type="PANTHER" id="PTHR36844:SF1">
    <property type="entry name" value="PROTEASE PRSW"/>
    <property type="match status" value="1"/>
</dbReference>
<dbReference type="Proteomes" id="UP000276526">
    <property type="component" value="Unassembled WGS sequence"/>
</dbReference>
<feature type="transmembrane region" description="Helical" evidence="2">
    <location>
        <begin position="126"/>
        <end position="147"/>
    </location>
</feature>
<name>A0A426PX00_9CORY</name>
<gene>
    <name evidence="3" type="ORF">CXF48_08450</name>
</gene>
<feature type="transmembrane region" description="Helical" evidence="2">
    <location>
        <begin position="305"/>
        <end position="327"/>
    </location>
</feature>
<dbReference type="AlphaFoldDB" id="A0A426PX00"/>
<keyword evidence="3" id="KW-0378">Hydrolase</keyword>
<organism evidence="3 4">
    <name type="scientific">Corynebacterium bovis</name>
    <dbReference type="NCBI Taxonomy" id="36808"/>
    <lineage>
        <taxon>Bacteria</taxon>
        <taxon>Bacillati</taxon>
        <taxon>Actinomycetota</taxon>
        <taxon>Actinomycetes</taxon>
        <taxon>Mycobacteriales</taxon>
        <taxon>Corynebacteriaceae</taxon>
        <taxon>Corynebacterium</taxon>
    </lineage>
</organism>
<protein>
    <submittedName>
        <fullName evidence="3">PrsW family intramembrane metalloprotease</fullName>
    </submittedName>
</protein>
<feature type="transmembrane region" description="Helical" evidence="2">
    <location>
        <begin position="271"/>
        <end position="293"/>
    </location>
</feature>
<accession>A0A426PX00</accession>
<dbReference type="GO" id="GO:0006508">
    <property type="term" value="P:proteolysis"/>
    <property type="evidence" value="ECO:0007669"/>
    <property type="project" value="UniProtKB-KW"/>
</dbReference>
<keyword evidence="3" id="KW-0482">Metalloprotease</keyword>
<feature type="compositionally biased region" description="Low complexity" evidence="1">
    <location>
        <begin position="1"/>
        <end position="34"/>
    </location>
</feature>
<feature type="transmembrane region" description="Helical" evidence="2">
    <location>
        <begin position="159"/>
        <end position="179"/>
    </location>
</feature>
<keyword evidence="2" id="KW-1133">Transmembrane helix</keyword>
<reference evidence="3 4" key="1">
    <citation type="submission" date="2018-01" db="EMBL/GenBank/DDBJ databases">
        <title>Twenty Corynebacterium bovis Genomes.</title>
        <authorList>
            <person name="Gulvik C.A."/>
        </authorList>
    </citation>
    <scope>NUCLEOTIDE SEQUENCE [LARGE SCALE GENOMIC DNA]</scope>
    <source>
        <strain evidence="3 4">F6900</strain>
    </source>
</reference>
<evidence type="ECO:0000313" key="3">
    <source>
        <dbReference type="EMBL" id="RRO85980.1"/>
    </source>
</evidence>
<feature type="region of interest" description="Disordered" evidence="1">
    <location>
        <begin position="1"/>
        <end position="59"/>
    </location>
</feature>